<dbReference type="RefSeq" id="WP_077399272.1">
    <property type="nucleotide sequence ID" value="NZ_CP019650.1"/>
</dbReference>
<dbReference type="Proteomes" id="UP000188219">
    <property type="component" value="Chromosome"/>
</dbReference>
<dbReference type="CDD" id="cd06533">
    <property type="entry name" value="Glyco_transf_WecG_TagA"/>
    <property type="match status" value="1"/>
</dbReference>
<keyword evidence="2" id="KW-0808">Transferase</keyword>
<evidence type="ECO:0000256" key="2">
    <source>
        <dbReference type="ARBA" id="ARBA00022679"/>
    </source>
</evidence>
<dbReference type="PANTHER" id="PTHR34136:SF1">
    <property type="entry name" value="UDP-N-ACETYL-D-MANNOSAMINURONIC ACID TRANSFERASE"/>
    <property type="match status" value="1"/>
</dbReference>
<dbReference type="OrthoDB" id="9808602at2"/>
<dbReference type="AlphaFoldDB" id="A0A1Q2M0R9"/>
<evidence type="ECO:0000313" key="4">
    <source>
        <dbReference type="Proteomes" id="UP000188219"/>
    </source>
</evidence>
<dbReference type="Pfam" id="PF03808">
    <property type="entry name" value="Glyco_tran_WecG"/>
    <property type="match status" value="1"/>
</dbReference>
<dbReference type="PANTHER" id="PTHR34136">
    <property type="match status" value="1"/>
</dbReference>
<accession>A0A1Q2M0R9</accession>
<keyword evidence="4" id="KW-1185">Reference proteome</keyword>
<proteinExistence type="predicted"/>
<reference evidence="3" key="1">
    <citation type="submission" date="2017-02" db="EMBL/GenBank/DDBJ databases">
        <title>Genome of Microbulbifer agarilyticus GP101.</title>
        <authorList>
            <person name="Jung J."/>
            <person name="Bae S.S."/>
            <person name="Baek K."/>
        </authorList>
    </citation>
    <scope>NUCLEOTIDE SEQUENCE [LARGE SCALE GENOMIC DNA]</scope>
    <source>
        <strain evidence="3">GP101</strain>
    </source>
</reference>
<dbReference type="KEGG" id="maga:Mag101_00485"/>
<organism evidence="3 4">
    <name type="scientific">Microbulbifer agarilyticus</name>
    <dbReference type="NCBI Taxonomy" id="260552"/>
    <lineage>
        <taxon>Bacteria</taxon>
        <taxon>Pseudomonadati</taxon>
        <taxon>Pseudomonadota</taxon>
        <taxon>Gammaproteobacteria</taxon>
        <taxon>Cellvibrionales</taxon>
        <taxon>Microbulbiferaceae</taxon>
        <taxon>Microbulbifer</taxon>
    </lineage>
</organism>
<gene>
    <name evidence="3" type="ORF">Mag101_00485</name>
</gene>
<dbReference type="STRING" id="260552.Mag101_00485"/>
<dbReference type="InterPro" id="IPR004629">
    <property type="entry name" value="WecG_TagA_CpsF"/>
</dbReference>
<evidence type="ECO:0000313" key="3">
    <source>
        <dbReference type="EMBL" id="AQQ66294.1"/>
    </source>
</evidence>
<name>A0A1Q2M0R9_9GAMM</name>
<evidence type="ECO:0000256" key="1">
    <source>
        <dbReference type="ARBA" id="ARBA00022676"/>
    </source>
</evidence>
<dbReference type="NCBIfam" id="TIGR00696">
    <property type="entry name" value="wecG_tagA_cpsF"/>
    <property type="match status" value="1"/>
</dbReference>
<evidence type="ECO:0008006" key="5">
    <source>
        <dbReference type="Google" id="ProtNLM"/>
    </source>
</evidence>
<protein>
    <recommendedName>
        <fullName evidence="5">Glycosyltransferase</fullName>
    </recommendedName>
</protein>
<keyword evidence="1" id="KW-0328">Glycosyltransferase</keyword>
<dbReference type="EMBL" id="CP019650">
    <property type="protein sequence ID" value="AQQ66294.1"/>
    <property type="molecule type" value="Genomic_DNA"/>
</dbReference>
<sequence>MPDIHSVDIGLCRIDTASMDSAIDHIRQMQRNKHAGYIVTPNVDHLARLARKDDSGSLQHIYRNASLSLCDSRILEALLNRHGTKIPQVVTGSDLTRRLFESELSSKDRIYILGGEDEVINIVRDRFPYLDITHHNPTMGFITKSDEVKKVIDKILSAQSDFVFLAVGSPQQEKLALMLKQQARFHGIALCIGASILFLADKEKRAPKWMQRSRLEWLYRLLQNPTRLTKRYIQNALVLPRINRMLAQSVAEPATN</sequence>
<dbReference type="GO" id="GO:0016758">
    <property type="term" value="F:hexosyltransferase activity"/>
    <property type="evidence" value="ECO:0007669"/>
    <property type="project" value="TreeGrafter"/>
</dbReference>